<protein>
    <submittedName>
        <fullName evidence="4">Uncharacterized protein LOC108618495</fullName>
    </submittedName>
</protein>
<feature type="transmembrane region" description="Helical" evidence="2">
    <location>
        <begin position="78"/>
        <end position="98"/>
    </location>
</feature>
<evidence type="ECO:0000313" key="3">
    <source>
        <dbReference type="Proteomes" id="UP000694904"/>
    </source>
</evidence>
<keyword evidence="3" id="KW-1185">Reference proteome</keyword>
<feature type="compositionally biased region" description="Polar residues" evidence="1">
    <location>
        <begin position="24"/>
        <end position="33"/>
    </location>
</feature>
<keyword evidence="2" id="KW-0472">Membrane</keyword>
<dbReference type="RefSeq" id="XP_017870016.1">
    <property type="nucleotide sequence ID" value="XM_018014527.1"/>
</dbReference>
<evidence type="ECO:0000256" key="2">
    <source>
        <dbReference type="SAM" id="Phobius"/>
    </source>
</evidence>
<reference evidence="4" key="3">
    <citation type="submission" date="2025-08" db="UniProtKB">
        <authorList>
            <consortium name="RefSeq"/>
        </authorList>
    </citation>
    <scope>IDENTIFICATION</scope>
    <source>
        <tissue evidence="4">Whole organism</tissue>
    </source>
</reference>
<feature type="region of interest" description="Disordered" evidence="1">
    <location>
        <begin position="24"/>
        <end position="55"/>
    </location>
</feature>
<keyword evidence="2" id="KW-0812">Transmembrane</keyword>
<dbReference type="GeneID" id="108618495"/>
<evidence type="ECO:0000256" key="1">
    <source>
        <dbReference type="SAM" id="MobiDB-lite"/>
    </source>
</evidence>
<proteinExistence type="predicted"/>
<keyword evidence="2" id="KW-1133">Transmembrane helix</keyword>
<name>A0ABM1PS30_DROAR</name>
<dbReference type="Proteomes" id="UP000694904">
    <property type="component" value="Chromosome X"/>
</dbReference>
<reference evidence="3" key="2">
    <citation type="journal article" date="2016" name="G3 (Bethesda)">
        <title>Genome Evolution in Three Species of Cactophilic Drosophila.</title>
        <authorList>
            <person name="Sanchez-Flores A."/>
            <person name="Penazola F."/>
            <person name="Carpinteyro-Ponce J."/>
            <person name="Nazario-Yepiz N."/>
            <person name="Abreu-Goodger C."/>
            <person name="Machado C.A."/>
            <person name="Markow T.A."/>
        </authorList>
    </citation>
    <scope>NUCLEOTIDE SEQUENCE [LARGE SCALE GENOMIC DNA]</scope>
</reference>
<reference evidence="3" key="1">
    <citation type="journal article" date="1997" name="Nucleic Acids Res.">
        <title>tRNAscan-SE: a program for improved detection of transfer RNA genes in genomic sequence.</title>
        <authorList>
            <person name="Lowe T.M."/>
            <person name="Eddy S.R."/>
        </authorList>
    </citation>
    <scope>NUCLEOTIDE SEQUENCE [LARGE SCALE GENOMIC DNA]</scope>
</reference>
<evidence type="ECO:0000313" key="4">
    <source>
        <dbReference type="RefSeq" id="XP_017870016.1"/>
    </source>
</evidence>
<accession>A0ABM1PS30</accession>
<gene>
    <name evidence="4" type="primary">LOC108618495</name>
</gene>
<organism evidence="3 4">
    <name type="scientific">Drosophila arizonae</name>
    <name type="common">Fruit fly</name>
    <dbReference type="NCBI Taxonomy" id="7263"/>
    <lineage>
        <taxon>Eukaryota</taxon>
        <taxon>Metazoa</taxon>
        <taxon>Ecdysozoa</taxon>
        <taxon>Arthropoda</taxon>
        <taxon>Hexapoda</taxon>
        <taxon>Insecta</taxon>
        <taxon>Pterygota</taxon>
        <taxon>Neoptera</taxon>
        <taxon>Endopterygota</taxon>
        <taxon>Diptera</taxon>
        <taxon>Brachycera</taxon>
        <taxon>Muscomorpha</taxon>
        <taxon>Ephydroidea</taxon>
        <taxon>Drosophilidae</taxon>
        <taxon>Drosophila</taxon>
    </lineage>
</organism>
<sequence length="328" mass="37135">MQMSTTMLSKCGGFVTRRNNQMLAKTEQSSLQPSRPEPQSERLQGPNATTTTTTTTTAAATATAFVCPRLCAQQSYSLLSCGSYFGVLLLLILCASYSSALPRRALGRHLILPHRHHVHLRSAGQEHKPDEHSLRYKKKLNCTMNMANYNAINLRYARDVVIGTRASTIDLMTACFKETEEELAQRYRLHSLHLEYPLKKAVNNSQYNGQSEENKSLEEDVLDIYHSLVKIRRVLANETKAIDAKWRNNYFVFIEEKVEHNIANVEALLSCTAEGEGHIPDPFHNHPCRMYGIVNEFVKLLHVLEIKYSLMLRQQEAVEAEEAAEAAE</sequence>